<dbReference type="STRING" id="945553.A0A0D2LXJ6"/>
<evidence type="ECO:0000313" key="3">
    <source>
        <dbReference type="Proteomes" id="UP000054270"/>
    </source>
</evidence>
<accession>A0A0D2LXJ6</accession>
<dbReference type="Proteomes" id="UP000054270">
    <property type="component" value="Unassembled WGS sequence"/>
</dbReference>
<sequence length="211" mass="24058">MASTSYKETGVLEPDDGGFTARIISWINAVEPTKSPEAMVARTTRKKSRSPKPYARPAAEVLHESRGSSTDGSPVSVLPDPRRHILNLRNASRIDRTLRSLPHPNDNPLITHCPDDLQEEYARIVLLYNTVEEKKTTIELRWLKRPSAATMKELDNIESASRHIIDAAQYIVDFAYTSRIDIDFKSIFLRYRSPPQKPKTGLERRRFSMII</sequence>
<reference evidence="3" key="1">
    <citation type="submission" date="2014-04" db="EMBL/GenBank/DDBJ databases">
        <title>Evolutionary Origins and Diversification of the Mycorrhizal Mutualists.</title>
        <authorList>
            <consortium name="DOE Joint Genome Institute"/>
            <consortium name="Mycorrhizal Genomics Consortium"/>
            <person name="Kohler A."/>
            <person name="Kuo A."/>
            <person name="Nagy L.G."/>
            <person name="Floudas D."/>
            <person name="Copeland A."/>
            <person name="Barry K.W."/>
            <person name="Cichocki N."/>
            <person name="Veneault-Fourrey C."/>
            <person name="LaButti K."/>
            <person name="Lindquist E.A."/>
            <person name="Lipzen A."/>
            <person name="Lundell T."/>
            <person name="Morin E."/>
            <person name="Murat C."/>
            <person name="Riley R."/>
            <person name="Ohm R."/>
            <person name="Sun H."/>
            <person name="Tunlid A."/>
            <person name="Henrissat B."/>
            <person name="Grigoriev I.V."/>
            <person name="Hibbett D.S."/>
            <person name="Martin F."/>
        </authorList>
    </citation>
    <scope>NUCLEOTIDE SEQUENCE [LARGE SCALE GENOMIC DNA]</scope>
    <source>
        <strain evidence="3">FD-334 SS-4</strain>
    </source>
</reference>
<dbReference type="OrthoDB" id="3031034at2759"/>
<dbReference type="AlphaFoldDB" id="A0A0D2LXJ6"/>
<keyword evidence="3" id="KW-1185">Reference proteome</keyword>
<feature type="region of interest" description="Disordered" evidence="1">
    <location>
        <begin position="35"/>
        <end position="78"/>
    </location>
</feature>
<evidence type="ECO:0000256" key="1">
    <source>
        <dbReference type="SAM" id="MobiDB-lite"/>
    </source>
</evidence>
<evidence type="ECO:0000313" key="2">
    <source>
        <dbReference type="EMBL" id="KJA15608.1"/>
    </source>
</evidence>
<protein>
    <submittedName>
        <fullName evidence="2">Uncharacterized protein</fullName>
    </submittedName>
</protein>
<gene>
    <name evidence="2" type="ORF">HYPSUDRAFT_207753</name>
</gene>
<name>A0A0D2LXJ6_HYPSF</name>
<organism evidence="2 3">
    <name type="scientific">Hypholoma sublateritium (strain FD-334 SS-4)</name>
    <dbReference type="NCBI Taxonomy" id="945553"/>
    <lineage>
        <taxon>Eukaryota</taxon>
        <taxon>Fungi</taxon>
        <taxon>Dikarya</taxon>
        <taxon>Basidiomycota</taxon>
        <taxon>Agaricomycotina</taxon>
        <taxon>Agaricomycetes</taxon>
        <taxon>Agaricomycetidae</taxon>
        <taxon>Agaricales</taxon>
        <taxon>Agaricineae</taxon>
        <taxon>Strophariaceae</taxon>
        <taxon>Hypholoma</taxon>
    </lineage>
</organism>
<proteinExistence type="predicted"/>
<dbReference type="EMBL" id="KN817640">
    <property type="protein sequence ID" value="KJA15608.1"/>
    <property type="molecule type" value="Genomic_DNA"/>
</dbReference>